<gene>
    <name evidence="3" type="ORF">NGM29_13025</name>
</gene>
<proteinExistence type="predicted"/>
<dbReference type="Pfam" id="PF26071">
    <property type="entry name" value="DUF8028"/>
    <property type="match status" value="1"/>
</dbReference>
<feature type="transmembrane region" description="Helical" evidence="2">
    <location>
        <begin position="71"/>
        <end position="88"/>
    </location>
</feature>
<feature type="compositionally biased region" description="Polar residues" evidence="1">
    <location>
        <begin position="1"/>
        <end position="13"/>
    </location>
</feature>
<feature type="transmembrane region" description="Helical" evidence="2">
    <location>
        <begin position="43"/>
        <end position="65"/>
    </location>
</feature>
<dbReference type="GeneID" id="73290985"/>
<dbReference type="RefSeq" id="WP_254156719.1">
    <property type="nucleotide sequence ID" value="NZ_CP100355.1"/>
</dbReference>
<sequence length="95" mass="10286">MPGPRATQNSRLATDQEAPGEAGSTPEQEGERRSTTESFIERLRVASFWTAIVLPIAYLPILAISSDGTRTGLFVALLAVHLVALYAGHAHELER</sequence>
<evidence type="ECO:0000256" key="2">
    <source>
        <dbReference type="SAM" id="Phobius"/>
    </source>
</evidence>
<accession>A0A9E7N9Q9</accession>
<protein>
    <submittedName>
        <fullName evidence="3">Uncharacterized protein</fullName>
    </submittedName>
</protein>
<evidence type="ECO:0000256" key="1">
    <source>
        <dbReference type="SAM" id="MobiDB-lite"/>
    </source>
</evidence>
<dbReference type="Proteomes" id="UP001056855">
    <property type="component" value="Chromosome"/>
</dbReference>
<dbReference type="KEGG" id="sawl:NGM29_13025"/>
<name>A0A9E7N9Q9_9EURY</name>
<evidence type="ECO:0000313" key="4">
    <source>
        <dbReference type="Proteomes" id="UP001056855"/>
    </source>
</evidence>
<evidence type="ECO:0000313" key="3">
    <source>
        <dbReference type="EMBL" id="UTF52702.1"/>
    </source>
</evidence>
<feature type="region of interest" description="Disordered" evidence="1">
    <location>
        <begin position="1"/>
        <end position="36"/>
    </location>
</feature>
<organism evidence="3 4">
    <name type="scientific">Natronosalvus rutilus</name>
    <dbReference type="NCBI Taxonomy" id="2953753"/>
    <lineage>
        <taxon>Archaea</taxon>
        <taxon>Methanobacteriati</taxon>
        <taxon>Methanobacteriota</taxon>
        <taxon>Stenosarchaea group</taxon>
        <taxon>Halobacteria</taxon>
        <taxon>Halobacteriales</taxon>
        <taxon>Natrialbaceae</taxon>
        <taxon>Natronosalvus</taxon>
    </lineage>
</organism>
<keyword evidence="2" id="KW-0472">Membrane</keyword>
<reference evidence="3" key="1">
    <citation type="submission" date="2022-06" db="EMBL/GenBank/DDBJ databases">
        <title>Diverse halophilic archaea isolated from saline environments.</title>
        <authorList>
            <person name="Cui H.-L."/>
        </authorList>
    </citation>
    <scope>NUCLEOTIDE SEQUENCE</scope>
    <source>
        <strain evidence="3">WLHS1</strain>
    </source>
</reference>
<dbReference type="InterPro" id="IPR058341">
    <property type="entry name" value="DUF8028"/>
</dbReference>
<dbReference type="EMBL" id="CP100355">
    <property type="protein sequence ID" value="UTF52702.1"/>
    <property type="molecule type" value="Genomic_DNA"/>
</dbReference>
<keyword evidence="2" id="KW-0812">Transmembrane</keyword>
<keyword evidence="2" id="KW-1133">Transmembrane helix</keyword>
<keyword evidence="4" id="KW-1185">Reference proteome</keyword>
<dbReference type="AlphaFoldDB" id="A0A9E7N9Q9"/>